<dbReference type="Gene3D" id="3.30.70.1060">
    <property type="entry name" value="Dimeric alpha+beta barrel"/>
    <property type="match status" value="1"/>
</dbReference>
<proteinExistence type="inferred from homology"/>
<gene>
    <name evidence="3" type="ORF">ACFFNX_45630</name>
</gene>
<dbReference type="PANTHER" id="PTHR35174:SF3">
    <property type="entry name" value="BLL7171 PROTEIN"/>
    <property type="match status" value="1"/>
</dbReference>
<comment type="caution">
    <text evidence="3">The sequence shown here is derived from an EMBL/GenBank/DDBJ whole genome shotgun (WGS) entry which is preliminary data.</text>
</comment>
<protein>
    <submittedName>
        <fullName evidence="3">YciI family protein</fullName>
    </submittedName>
</protein>
<dbReference type="Proteomes" id="UP001589627">
    <property type="component" value="Unassembled WGS sequence"/>
</dbReference>
<organism evidence="3 4">
    <name type="scientific">Actinoallomurus acaciae</name>
    <dbReference type="NCBI Taxonomy" id="502577"/>
    <lineage>
        <taxon>Bacteria</taxon>
        <taxon>Bacillati</taxon>
        <taxon>Actinomycetota</taxon>
        <taxon>Actinomycetes</taxon>
        <taxon>Streptosporangiales</taxon>
        <taxon>Thermomonosporaceae</taxon>
        <taxon>Actinoallomurus</taxon>
    </lineage>
</organism>
<comment type="similarity">
    <text evidence="1">Belongs to the YciI family.</text>
</comment>
<dbReference type="Pfam" id="PF03795">
    <property type="entry name" value="YCII"/>
    <property type="match status" value="1"/>
</dbReference>
<reference evidence="3 4" key="1">
    <citation type="submission" date="2024-09" db="EMBL/GenBank/DDBJ databases">
        <authorList>
            <person name="Sun Q."/>
            <person name="Mori K."/>
        </authorList>
    </citation>
    <scope>NUCLEOTIDE SEQUENCE [LARGE SCALE GENOMIC DNA]</scope>
    <source>
        <strain evidence="3 4">TBRC 0563</strain>
    </source>
</reference>
<evidence type="ECO:0000313" key="4">
    <source>
        <dbReference type="Proteomes" id="UP001589627"/>
    </source>
</evidence>
<dbReference type="RefSeq" id="WP_378212572.1">
    <property type="nucleotide sequence ID" value="NZ_JBHLZP010000718.1"/>
</dbReference>
<dbReference type="InterPro" id="IPR005545">
    <property type="entry name" value="YCII"/>
</dbReference>
<evidence type="ECO:0000256" key="1">
    <source>
        <dbReference type="ARBA" id="ARBA00007689"/>
    </source>
</evidence>
<dbReference type="InterPro" id="IPR011008">
    <property type="entry name" value="Dimeric_a/b-barrel"/>
</dbReference>
<name>A0ABV5YZG1_9ACTN</name>
<dbReference type="PANTHER" id="PTHR35174">
    <property type="entry name" value="BLL7171 PROTEIN-RELATED"/>
    <property type="match status" value="1"/>
</dbReference>
<evidence type="ECO:0000313" key="3">
    <source>
        <dbReference type="EMBL" id="MFB9839449.1"/>
    </source>
</evidence>
<evidence type="ECO:0000259" key="2">
    <source>
        <dbReference type="Pfam" id="PF03795"/>
    </source>
</evidence>
<accession>A0ABV5YZG1</accession>
<dbReference type="SUPFAM" id="SSF54909">
    <property type="entry name" value="Dimeric alpha+beta barrel"/>
    <property type="match status" value="1"/>
</dbReference>
<sequence>MRYLLLIYGNPRNWEHPLFLRDPRFLALPETEREELTRQAEALRGELTESGELLMGVALADPGSTRTVRVRDGAPATTDGPYIEAKEHLAGYLMVDCETPERAAEIASRLPEARFAAVEVTPITDTAGPGV</sequence>
<dbReference type="EMBL" id="JBHLZP010000718">
    <property type="protein sequence ID" value="MFB9839449.1"/>
    <property type="molecule type" value="Genomic_DNA"/>
</dbReference>
<keyword evidence="4" id="KW-1185">Reference proteome</keyword>
<feature type="domain" description="YCII-related" evidence="2">
    <location>
        <begin position="1"/>
        <end position="125"/>
    </location>
</feature>